<dbReference type="EMBL" id="SSTE01018921">
    <property type="protein sequence ID" value="KAA0037627.1"/>
    <property type="molecule type" value="Genomic_DNA"/>
</dbReference>
<sequence length="669" mass="74714">MEGRDLETPGGIIKDLAKRVDMEAPNEAFPSMWSFIRNLPSFTLLFLLGITKGMVFSPLTSLIMTMANSTLIAILWPIQTFWTYYCILRSEQLGWGLKLVLCLCVLPVLLLLWPEFAALGSTVGGAIYGFLSPIMATFDAAREDKPDKVFHCMYDGTWDTIKGSFLVIGDFRDVCLHSYFSTMEELLQKGNSDGGYYDIRLLDFLGGSIIGILGSVVDTPVILLIALYKCPFMLFKGWCRLFHDLISRKGPFLETICVPFAGLAILLWPLAVVGALVGSIISGIFLGAYAGVIVYQESSFWLGLCYILASISIYDDYSNDVLDMANGSCFPRPIYRKKDMQSQAKPEESQSVRSCPSLTDLVKTLILELKPLELLDRLFNECKRQGEIVVSNGLITLEDIEHAKSNNDITVISIGLPAYCILQTILRSAKADSAGLLLSKFHFLQLGDCAHIRTLKFIQISIDIDDNVTEITTANRPQDVFFDWFLSPLLIIKEQIKAINLSEEEEDYLSRLVLLGDDPIRMKNSNIKLPPESKCKCAELEALARRLRGITRSISKFPTFKRRFGSLVEAVFEDIMKKNDGSRPSRHKMSKSESAIGSLARYPPSLVAMDSQPSSRGQGPFSQLETGRPEIISQEPYTVERTNLQPLQCPHLGYKLPLQSSAMITEMLT</sequence>
<reference evidence="5 6" key="1">
    <citation type="submission" date="2019-08" db="EMBL/GenBank/DDBJ databases">
        <title>Draft genome sequences of two oriental melons (Cucumis melo L. var makuwa).</title>
        <authorList>
            <person name="Kwon S.-Y."/>
        </authorList>
    </citation>
    <scope>NUCLEOTIDE SEQUENCE [LARGE SCALE GENOMIC DNA]</scope>
    <source>
        <strain evidence="6">cv. Chang Bougi</strain>
        <strain evidence="5">cv. SW 3</strain>
        <tissue evidence="4">Leaf</tissue>
    </source>
</reference>
<dbReference type="AlphaFoldDB" id="A0A5D3DGM8"/>
<evidence type="ECO:0000256" key="2">
    <source>
        <dbReference type="SAM" id="Phobius"/>
    </source>
</evidence>
<dbReference type="InterPro" id="IPR040229">
    <property type="entry name" value="At3g27390-like"/>
</dbReference>
<evidence type="ECO:0000256" key="1">
    <source>
        <dbReference type="SAM" id="MobiDB-lite"/>
    </source>
</evidence>
<proteinExistence type="predicted"/>
<name>A0A5D3DGM8_CUCMM</name>
<feature type="region of interest" description="Disordered" evidence="1">
    <location>
        <begin position="607"/>
        <end position="627"/>
    </location>
</feature>
<accession>A0A5D3DGM8</accession>
<dbReference type="EMBL" id="SSTD01004842">
    <property type="protein sequence ID" value="TYK22774.1"/>
    <property type="molecule type" value="Genomic_DNA"/>
</dbReference>
<dbReference type="STRING" id="1194695.A0A5D3DGM8"/>
<keyword evidence="2" id="KW-1133">Transmembrane helix</keyword>
<evidence type="ECO:0000313" key="4">
    <source>
        <dbReference type="EMBL" id="TYK22774.1"/>
    </source>
</evidence>
<keyword evidence="2" id="KW-0472">Membrane</keyword>
<protein>
    <submittedName>
        <fullName evidence="3 4">Membrane protein</fullName>
    </submittedName>
</protein>
<organism evidence="4 6">
    <name type="scientific">Cucumis melo var. makuwa</name>
    <name type="common">Oriental melon</name>
    <dbReference type="NCBI Taxonomy" id="1194695"/>
    <lineage>
        <taxon>Eukaryota</taxon>
        <taxon>Viridiplantae</taxon>
        <taxon>Streptophyta</taxon>
        <taxon>Embryophyta</taxon>
        <taxon>Tracheophyta</taxon>
        <taxon>Spermatophyta</taxon>
        <taxon>Magnoliopsida</taxon>
        <taxon>eudicotyledons</taxon>
        <taxon>Gunneridae</taxon>
        <taxon>Pentapetalae</taxon>
        <taxon>rosids</taxon>
        <taxon>fabids</taxon>
        <taxon>Cucurbitales</taxon>
        <taxon>Cucurbitaceae</taxon>
        <taxon>Benincaseae</taxon>
        <taxon>Cucumis</taxon>
    </lineage>
</organism>
<gene>
    <name evidence="4" type="ORF">E5676_scaffold311G00100</name>
    <name evidence="3" type="ORF">E6C27_scaffold277G002890</name>
</gene>
<feature type="transmembrane region" description="Helical" evidence="2">
    <location>
        <begin position="204"/>
        <end position="230"/>
    </location>
</feature>
<feature type="transmembrane region" description="Helical" evidence="2">
    <location>
        <begin position="276"/>
        <end position="295"/>
    </location>
</feature>
<comment type="caution">
    <text evidence="4">The sequence shown here is derived from an EMBL/GenBank/DDBJ whole genome shotgun (WGS) entry which is preliminary data.</text>
</comment>
<evidence type="ECO:0000313" key="6">
    <source>
        <dbReference type="Proteomes" id="UP000321947"/>
    </source>
</evidence>
<dbReference type="PANTHER" id="PTHR31133">
    <property type="entry name" value="MEMBRANE PROTEIN"/>
    <property type="match status" value="1"/>
</dbReference>
<evidence type="ECO:0000313" key="5">
    <source>
        <dbReference type="Proteomes" id="UP000321393"/>
    </source>
</evidence>
<evidence type="ECO:0000313" key="3">
    <source>
        <dbReference type="EMBL" id="KAA0037627.1"/>
    </source>
</evidence>
<dbReference type="Proteomes" id="UP000321393">
    <property type="component" value="Unassembled WGS sequence"/>
</dbReference>
<feature type="transmembrane region" description="Helical" evidence="2">
    <location>
        <begin position="70"/>
        <end position="88"/>
    </location>
</feature>
<keyword evidence="2" id="KW-0812">Transmembrane</keyword>
<dbReference type="OrthoDB" id="1906116at2759"/>
<feature type="compositionally biased region" description="Polar residues" evidence="1">
    <location>
        <begin position="611"/>
        <end position="625"/>
    </location>
</feature>
<feature type="transmembrane region" description="Helical" evidence="2">
    <location>
        <begin position="42"/>
        <end position="64"/>
    </location>
</feature>
<feature type="transmembrane region" description="Helical" evidence="2">
    <location>
        <begin position="95"/>
        <end position="113"/>
    </location>
</feature>
<dbReference type="Proteomes" id="UP000321947">
    <property type="component" value="Unassembled WGS sequence"/>
</dbReference>
<dbReference type="PANTHER" id="PTHR31133:SF3">
    <property type="entry name" value="TRANSMEMBRANE PROTEIN"/>
    <property type="match status" value="1"/>
</dbReference>